<feature type="chain" id="PRO_5047530685" description="Lipoprotein" evidence="1">
    <location>
        <begin position="21"/>
        <end position="223"/>
    </location>
</feature>
<accession>A0ABT5B1H0</accession>
<keyword evidence="1" id="KW-0732">Signal</keyword>
<sequence length="223" mass="24418">MSARLAALRLLPFAVLIGCAHTLEPAPEARHVPGLGDAAVAENVGVEVIASANAWRGFPPDLEDGITPLLVTITNHSEHALELRYDYFGLVSPGGVRYAALPPFQIKDIVYAPVNMVSPPLNFGVAPYLSPWYPGWSTWNGPFPYRAPYYDSYYTAFERVTLPTGDMIQKALPEGVLEPRGRITGYLYFESVEDTSRVNFVTHLVDAHTGQALGTVEVPFVVD</sequence>
<reference evidence="2 3" key="1">
    <citation type="submission" date="2022-11" db="EMBL/GenBank/DDBJ databases">
        <title>Minimal conservation of predation-associated metabolite biosynthetic gene clusters underscores biosynthetic potential of Myxococcota including descriptions for ten novel species: Archangium lansinium sp. nov., Myxococcus landrumus sp. nov., Nannocystis bai.</title>
        <authorList>
            <person name="Ahearne A."/>
            <person name="Stevens C."/>
            <person name="Dowd S."/>
        </authorList>
    </citation>
    <scope>NUCLEOTIDE SEQUENCE [LARGE SCALE GENOMIC DNA]</scope>
    <source>
        <strain evidence="2 3">NCELM</strain>
    </source>
</reference>
<feature type="signal peptide" evidence="1">
    <location>
        <begin position="1"/>
        <end position="20"/>
    </location>
</feature>
<dbReference type="EMBL" id="JAQNDN010000001">
    <property type="protein sequence ID" value="MDC0667012.1"/>
    <property type="molecule type" value="Genomic_DNA"/>
</dbReference>
<keyword evidence="3" id="KW-1185">Reference proteome</keyword>
<evidence type="ECO:0000313" key="3">
    <source>
        <dbReference type="Proteomes" id="UP001217838"/>
    </source>
</evidence>
<evidence type="ECO:0000313" key="2">
    <source>
        <dbReference type="EMBL" id="MDC0667012.1"/>
    </source>
</evidence>
<dbReference type="Proteomes" id="UP001217838">
    <property type="component" value="Unassembled WGS sequence"/>
</dbReference>
<proteinExistence type="predicted"/>
<name>A0ABT5B1H0_9BACT</name>
<comment type="caution">
    <text evidence="2">The sequence shown here is derived from an EMBL/GenBank/DDBJ whole genome shotgun (WGS) entry which is preliminary data.</text>
</comment>
<gene>
    <name evidence="2" type="ORF">POL58_04655</name>
</gene>
<dbReference type="RefSeq" id="WP_271994825.1">
    <property type="nucleotide sequence ID" value="NZ_JAQNDN010000001.1"/>
</dbReference>
<evidence type="ECO:0008006" key="4">
    <source>
        <dbReference type="Google" id="ProtNLM"/>
    </source>
</evidence>
<evidence type="ECO:0000256" key="1">
    <source>
        <dbReference type="SAM" id="SignalP"/>
    </source>
</evidence>
<protein>
    <recommendedName>
        <fullName evidence="4">Lipoprotein</fullName>
    </recommendedName>
</protein>
<organism evidence="2 3">
    <name type="scientific">Nannocystis radixulma</name>
    <dbReference type="NCBI Taxonomy" id="2995305"/>
    <lineage>
        <taxon>Bacteria</taxon>
        <taxon>Pseudomonadati</taxon>
        <taxon>Myxococcota</taxon>
        <taxon>Polyangia</taxon>
        <taxon>Nannocystales</taxon>
        <taxon>Nannocystaceae</taxon>
        <taxon>Nannocystis</taxon>
    </lineage>
</organism>